<evidence type="ECO:0000313" key="6">
    <source>
        <dbReference type="Proteomes" id="UP000255365"/>
    </source>
</evidence>
<dbReference type="InterPro" id="IPR013767">
    <property type="entry name" value="PAS_fold"/>
</dbReference>
<feature type="domain" description="PAS" evidence="4">
    <location>
        <begin position="337"/>
        <end position="378"/>
    </location>
</feature>
<dbReference type="AlphaFoldDB" id="A0A370STE8"/>
<dbReference type="SUPFAM" id="SSF53850">
    <property type="entry name" value="Periplasmic binding protein-like II"/>
    <property type="match status" value="1"/>
</dbReference>
<dbReference type="Gene3D" id="3.40.190.10">
    <property type="entry name" value="Periplasmic binding protein-like II"/>
    <property type="match status" value="2"/>
</dbReference>
<dbReference type="PROSITE" id="PS50112">
    <property type="entry name" value="PAS"/>
    <property type="match status" value="1"/>
</dbReference>
<protein>
    <submittedName>
        <fullName evidence="5">Two-component system sensor histidine kinase EvgS</fullName>
    </submittedName>
</protein>
<dbReference type="GO" id="GO:0016301">
    <property type="term" value="F:kinase activity"/>
    <property type="evidence" value="ECO:0007669"/>
    <property type="project" value="UniProtKB-KW"/>
</dbReference>
<dbReference type="EMBL" id="QRAV01000003">
    <property type="protein sequence ID" value="RDL23008.1"/>
    <property type="molecule type" value="Genomic_DNA"/>
</dbReference>
<keyword evidence="3" id="KW-0812">Transmembrane</keyword>
<dbReference type="InterPro" id="IPR035965">
    <property type="entry name" value="PAS-like_dom_sf"/>
</dbReference>
<gene>
    <name evidence="5" type="ORF">DEU51_103133</name>
</gene>
<dbReference type="InterPro" id="IPR001638">
    <property type="entry name" value="Solute-binding_3/MltF_N"/>
</dbReference>
<keyword evidence="2" id="KW-0732">Signal</keyword>
<comment type="caution">
    <text evidence="5">The sequence shown here is derived from an EMBL/GenBank/DDBJ whole genome shotgun (WGS) entry which is preliminary data.</text>
</comment>
<dbReference type="NCBIfam" id="TIGR00229">
    <property type="entry name" value="sensory_box"/>
    <property type="match status" value="1"/>
</dbReference>
<dbReference type="SMART" id="SM00062">
    <property type="entry name" value="PBPb"/>
    <property type="match status" value="1"/>
</dbReference>
<dbReference type="SUPFAM" id="SSF55785">
    <property type="entry name" value="PYP-like sensor domain (PAS domain)"/>
    <property type="match status" value="1"/>
</dbReference>
<dbReference type="CDD" id="cd00130">
    <property type="entry name" value="PAS"/>
    <property type="match status" value="1"/>
</dbReference>
<evidence type="ECO:0000256" key="3">
    <source>
        <dbReference type="SAM" id="Phobius"/>
    </source>
</evidence>
<dbReference type="Pfam" id="PF00497">
    <property type="entry name" value="SBP_bac_3"/>
    <property type="match status" value="1"/>
</dbReference>
<comment type="similarity">
    <text evidence="1">Belongs to the bacterial solute-binding protein 3 family.</text>
</comment>
<evidence type="ECO:0000256" key="2">
    <source>
        <dbReference type="ARBA" id="ARBA00022729"/>
    </source>
</evidence>
<evidence type="ECO:0000313" key="5">
    <source>
        <dbReference type="EMBL" id="RDL23008.1"/>
    </source>
</evidence>
<dbReference type="PANTHER" id="PTHR35936:SF17">
    <property type="entry name" value="ARGININE-BINDING EXTRACELLULAR PROTEIN ARTP"/>
    <property type="match status" value="1"/>
</dbReference>
<keyword evidence="3" id="KW-0472">Membrane</keyword>
<keyword evidence="5" id="KW-0808">Transferase</keyword>
<dbReference type="SMART" id="SM00091">
    <property type="entry name" value="PAS"/>
    <property type="match status" value="1"/>
</dbReference>
<proteinExistence type="inferred from homology"/>
<dbReference type="Gene3D" id="3.30.450.20">
    <property type="entry name" value="PAS domain"/>
    <property type="match status" value="1"/>
</dbReference>
<dbReference type="RefSeq" id="WP_115146357.1">
    <property type="nucleotide sequence ID" value="NZ_QRAV01000003.1"/>
</dbReference>
<dbReference type="CDD" id="cd13707">
    <property type="entry name" value="PBP2_BvgS_D2"/>
    <property type="match status" value="1"/>
</dbReference>
<dbReference type="Pfam" id="PF00989">
    <property type="entry name" value="PAS"/>
    <property type="match status" value="1"/>
</dbReference>
<accession>A0A370STE8</accession>
<evidence type="ECO:0000259" key="4">
    <source>
        <dbReference type="PROSITE" id="PS50112"/>
    </source>
</evidence>
<evidence type="ECO:0000256" key="1">
    <source>
        <dbReference type="ARBA" id="ARBA00010333"/>
    </source>
</evidence>
<keyword evidence="3" id="KW-1133">Transmembrane helix</keyword>
<dbReference type="InterPro" id="IPR000014">
    <property type="entry name" value="PAS"/>
</dbReference>
<dbReference type="GO" id="GO:0006355">
    <property type="term" value="P:regulation of DNA-templated transcription"/>
    <property type="evidence" value="ECO:0007669"/>
    <property type="project" value="InterPro"/>
</dbReference>
<feature type="transmembrane region" description="Helical" evidence="3">
    <location>
        <begin position="288"/>
        <end position="310"/>
    </location>
</feature>
<sequence>MLFYRGLKPALVCLVFFAVMGLVRGSVAAQLALHENADLPGVQPVELDARERQWIRDNPKVTVASVQYPLYLFQDEHGHWSGLNIDVLKRVTAMTGLRFEHHESFSTDQMLERLESGQADMSTTLAMSDERKVFLDFSHAFGGAGWVFVGRAGAPSVESLEQLATRVLVLPARHALEDVIRREYPSIQIRSVKTYAEARALVESGEAYATIENEIGAQLYPLGLLKVGALVEGKWEAEHLAVRKGMPELLSILNKALEAFPAAELRAIRLKWLEGISPAPSPSLWQRIIEWGCWAAVVAGMFGLLSLVWNRRLTVVIKQRRAAEKSLGDQLAFQHALIDSMPDPIFVRDLQGCLIMCNRSYEEALSVRLDQIQGRLLIEIDALPEATALMLHNEFMVQLRTRKSRFSKRYLQLKSGRREVYQWTVPFYSADGNLRGLLGGWTDITQRRTESGCRCQH</sequence>
<dbReference type="PANTHER" id="PTHR35936">
    <property type="entry name" value="MEMBRANE-BOUND LYTIC MUREIN TRANSGLYCOSYLASE F"/>
    <property type="match status" value="1"/>
</dbReference>
<organism evidence="5 6">
    <name type="scientific">Pseudomonas jessenii</name>
    <dbReference type="NCBI Taxonomy" id="77298"/>
    <lineage>
        <taxon>Bacteria</taxon>
        <taxon>Pseudomonadati</taxon>
        <taxon>Pseudomonadota</taxon>
        <taxon>Gammaproteobacteria</taxon>
        <taxon>Pseudomonadales</taxon>
        <taxon>Pseudomonadaceae</taxon>
        <taxon>Pseudomonas</taxon>
    </lineage>
</organism>
<name>A0A370STE8_PSEJE</name>
<dbReference type="InterPro" id="IPR049871">
    <property type="entry name" value="BvgS-like_periplasmic2"/>
</dbReference>
<reference evidence="5 6" key="1">
    <citation type="submission" date="2018-07" db="EMBL/GenBank/DDBJ databases">
        <title>Genome sequencing of rice bacterial endophytes.</title>
        <authorList>
            <person name="Venturi V."/>
        </authorList>
    </citation>
    <scope>NUCLEOTIDE SEQUENCE [LARGE SCALE GENOMIC DNA]</scope>
    <source>
        <strain evidence="5 6">E2333</strain>
    </source>
</reference>
<dbReference type="Proteomes" id="UP000255365">
    <property type="component" value="Unassembled WGS sequence"/>
</dbReference>
<keyword evidence="5" id="KW-0418">Kinase</keyword>